<comment type="caution">
    <text evidence="2">The sequence shown here is derived from an EMBL/GenBank/DDBJ whole genome shotgun (WGS) entry which is preliminary data.</text>
</comment>
<accession>A0A392N826</accession>
<evidence type="ECO:0000256" key="1">
    <source>
        <dbReference type="SAM" id="MobiDB-lite"/>
    </source>
</evidence>
<evidence type="ECO:0000313" key="3">
    <source>
        <dbReference type="Proteomes" id="UP000265520"/>
    </source>
</evidence>
<proteinExistence type="predicted"/>
<feature type="non-terminal residue" evidence="2">
    <location>
        <position position="68"/>
    </location>
</feature>
<feature type="compositionally biased region" description="Basic and acidic residues" evidence="1">
    <location>
        <begin position="8"/>
        <end position="20"/>
    </location>
</feature>
<sequence>MSLPSSPHDYRGQASERSELSRYGVNDELESTWNKVLESQMFNNKPLLPYEAWNIDFSELTVGTRVGI</sequence>
<name>A0A392N826_9FABA</name>
<gene>
    <name evidence="2" type="ORF">A2U01_0016893</name>
</gene>
<dbReference type="GO" id="GO:0016301">
    <property type="term" value="F:kinase activity"/>
    <property type="evidence" value="ECO:0007669"/>
    <property type="project" value="UniProtKB-KW"/>
</dbReference>
<keyword evidence="3" id="KW-1185">Reference proteome</keyword>
<keyword evidence="2" id="KW-0808">Transferase</keyword>
<organism evidence="2 3">
    <name type="scientific">Trifolium medium</name>
    <dbReference type="NCBI Taxonomy" id="97028"/>
    <lineage>
        <taxon>Eukaryota</taxon>
        <taxon>Viridiplantae</taxon>
        <taxon>Streptophyta</taxon>
        <taxon>Embryophyta</taxon>
        <taxon>Tracheophyta</taxon>
        <taxon>Spermatophyta</taxon>
        <taxon>Magnoliopsida</taxon>
        <taxon>eudicotyledons</taxon>
        <taxon>Gunneridae</taxon>
        <taxon>Pentapetalae</taxon>
        <taxon>rosids</taxon>
        <taxon>fabids</taxon>
        <taxon>Fabales</taxon>
        <taxon>Fabaceae</taxon>
        <taxon>Papilionoideae</taxon>
        <taxon>50 kb inversion clade</taxon>
        <taxon>NPAAA clade</taxon>
        <taxon>Hologalegina</taxon>
        <taxon>IRL clade</taxon>
        <taxon>Trifolieae</taxon>
        <taxon>Trifolium</taxon>
    </lineage>
</organism>
<protein>
    <submittedName>
        <fullName evidence="2">Serine/threonine-protein kinase EDR1-like</fullName>
    </submittedName>
</protein>
<keyword evidence="2" id="KW-0418">Kinase</keyword>
<dbReference type="EMBL" id="LXQA010031039">
    <property type="protein sequence ID" value="MCH95911.1"/>
    <property type="molecule type" value="Genomic_DNA"/>
</dbReference>
<feature type="region of interest" description="Disordered" evidence="1">
    <location>
        <begin position="1"/>
        <end position="23"/>
    </location>
</feature>
<evidence type="ECO:0000313" key="2">
    <source>
        <dbReference type="EMBL" id="MCH95911.1"/>
    </source>
</evidence>
<dbReference type="Proteomes" id="UP000265520">
    <property type="component" value="Unassembled WGS sequence"/>
</dbReference>
<dbReference type="AlphaFoldDB" id="A0A392N826"/>
<reference evidence="2 3" key="1">
    <citation type="journal article" date="2018" name="Front. Plant Sci.">
        <title>Red Clover (Trifolium pratense) and Zigzag Clover (T. medium) - A Picture of Genomic Similarities and Differences.</title>
        <authorList>
            <person name="Dluhosova J."/>
            <person name="Istvanek J."/>
            <person name="Nedelnik J."/>
            <person name="Repkova J."/>
        </authorList>
    </citation>
    <scope>NUCLEOTIDE SEQUENCE [LARGE SCALE GENOMIC DNA]</scope>
    <source>
        <strain evidence="3">cv. 10/8</strain>
        <tissue evidence="2">Leaf</tissue>
    </source>
</reference>